<evidence type="ECO:0000313" key="3">
    <source>
        <dbReference type="EMBL" id="CAE8685104.1"/>
    </source>
</evidence>
<feature type="compositionally biased region" description="Gly residues" evidence="1">
    <location>
        <begin position="1"/>
        <end position="27"/>
    </location>
</feature>
<sequence length="164" mass="17258">MGGSGKSAGKGGKGGKGGQEGKGGGKSQKGKDKDKGGGGGGKGKGKGAKGGKEERPGTAKSWDGEIAKEAKEEAAKVVAGAAEEEGEVDGGSSSTRALVEALRAFSTPQWWLIGQRNAEEIAAAPRRRAKPEEFRKICEERHAEMRKVYESTMNQDSEQRWLRK</sequence>
<dbReference type="Proteomes" id="UP000626109">
    <property type="component" value="Unassembled WGS sequence"/>
</dbReference>
<proteinExistence type="predicted"/>
<evidence type="ECO:0000256" key="1">
    <source>
        <dbReference type="SAM" id="MobiDB-lite"/>
    </source>
</evidence>
<evidence type="ECO:0000313" key="4">
    <source>
        <dbReference type="Proteomes" id="UP000626109"/>
    </source>
</evidence>
<dbReference type="AlphaFoldDB" id="A0A813JP34"/>
<feature type="region of interest" description="Disordered" evidence="1">
    <location>
        <begin position="1"/>
        <end position="68"/>
    </location>
</feature>
<organism evidence="3 4">
    <name type="scientific">Polarella glacialis</name>
    <name type="common">Dinoflagellate</name>
    <dbReference type="NCBI Taxonomy" id="89957"/>
    <lineage>
        <taxon>Eukaryota</taxon>
        <taxon>Sar</taxon>
        <taxon>Alveolata</taxon>
        <taxon>Dinophyceae</taxon>
        <taxon>Suessiales</taxon>
        <taxon>Suessiaceae</taxon>
        <taxon>Polarella</taxon>
    </lineage>
</organism>
<dbReference type="EMBL" id="CAJNNV010006484">
    <property type="protein sequence ID" value="CAE8593681.1"/>
    <property type="molecule type" value="Genomic_DNA"/>
</dbReference>
<comment type="caution">
    <text evidence="3">The sequence shown here is derived from an EMBL/GenBank/DDBJ whole genome shotgun (WGS) entry which is preliminary data.</text>
</comment>
<keyword evidence="5" id="KW-1185">Reference proteome</keyword>
<dbReference type="Proteomes" id="UP000654075">
    <property type="component" value="Unassembled WGS sequence"/>
</dbReference>
<evidence type="ECO:0000313" key="5">
    <source>
        <dbReference type="Proteomes" id="UP000654075"/>
    </source>
</evidence>
<protein>
    <submittedName>
        <fullName evidence="3">Uncharacterized protein</fullName>
    </submittedName>
</protein>
<accession>A0A813JP34</accession>
<gene>
    <name evidence="2" type="ORF">PGLA1383_LOCUS12270</name>
    <name evidence="3" type="ORF">PGLA2088_LOCUS24300</name>
</gene>
<feature type="non-terminal residue" evidence="3">
    <location>
        <position position="1"/>
    </location>
</feature>
<feature type="compositionally biased region" description="Basic and acidic residues" evidence="1">
    <location>
        <begin position="50"/>
        <end position="68"/>
    </location>
</feature>
<dbReference type="EMBL" id="CAJNNW010026414">
    <property type="protein sequence ID" value="CAE8685104.1"/>
    <property type="molecule type" value="Genomic_DNA"/>
</dbReference>
<name>A0A813JP34_POLGL</name>
<reference evidence="3" key="1">
    <citation type="submission" date="2021-02" db="EMBL/GenBank/DDBJ databases">
        <authorList>
            <person name="Dougan E. K."/>
            <person name="Rhodes N."/>
            <person name="Thang M."/>
            <person name="Chan C."/>
        </authorList>
    </citation>
    <scope>NUCLEOTIDE SEQUENCE</scope>
</reference>
<evidence type="ECO:0000313" key="2">
    <source>
        <dbReference type="EMBL" id="CAE8593681.1"/>
    </source>
</evidence>